<dbReference type="PANTHER" id="PTHR10491">
    <property type="entry name" value="DTDP-4-DEHYDRORHAMNOSE REDUCTASE"/>
    <property type="match status" value="1"/>
</dbReference>
<dbReference type="UniPathway" id="UPA00124"/>
<comment type="function">
    <text evidence="6">Catalyzes the reduction of dTDP-6-deoxy-L-lyxo-4-hexulose to yield dTDP-L-rhamnose.</text>
</comment>
<organism evidence="8 9">
    <name type="scientific">Novacetimonas maltaceti</name>
    <dbReference type="NCBI Taxonomy" id="1203393"/>
    <lineage>
        <taxon>Bacteria</taxon>
        <taxon>Pseudomonadati</taxon>
        <taxon>Pseudomonadota</taxon>
        <taxon>Alphaproteobacteria</taxon>
        <taxon>Acetobacterales</taxon>
        <taxon>Acetobacteraceae</taxon>
        <taxon>Novacetimonas</taxon>
    </lineage>
</organism>
<dbReference type="RefSeq" id="WP_110095904.1">
    <property type="nucleotide sequence ID" value="NZ_NKUE01000026.1"/>
</dbReference>
<feature type="domain" description="RmlD-like substrate binding" evidence="7">
    <location>
        <begin position="9"/>
        <end position="293"/>
    </location>
</feature>
<proteinExistence type="inferred from homology"/>
<dbReference type="Proteomes" id="UP000237344">
    <property type="component" value="Unassembled WGS sequence"/>
</dbReference>
<dbReference type="PANTHER" id="PTHR10491:SF4">
    <property type="entry name" value="METHIONINE ADENOSYLTRANSFERASE 2 SUBUNIT BETA"/>
    <property type="match status" value="1"/>
</dbReference>
<evidence type="ECO:0000256" key="1">
    <source>
        <dbReference type="ARBA" id="ARBA00004781"/>
    </source>
</evidence>
<reference evidence="8 9" key="1">
    <citation type="submission" date="2018-01" db="EMBL/GenBank/DDBJ databases">
        <title>Draft Genome Sequence of Komagataeibacter maltaceti LMG 1529, a Vinegar Producing Acetic Acid Bacterium Isolated from Malt Vinegar Brewery Acetifiers.</title>
        <authorList>
            <person name="Zhang Q."/>
            <person name="Hollensteiner J."/>
            <person name="Poehlein A."/>
            <person name="Daniel R."/>
        </authorList>
    </citation>
    <scope>NUCLEOTIDE SEQUENCE [LARGE SCALE GENOMIC DNA]</scope>
    <source>
        <strain evidence="8 9">LMG 1529</strain>
    </source>
</reference>
<name>A0A2S3VZG9_9PROT</name>
<accession>A0A2S3VZG9</accession>
<comment type="catalytic activity">
    <reaction evidence="5 6">
        <text>dTDP-beta-L-rhamnose + NADP(+) = dTDP-4-dehydro-beta-L-rhamnose + NADPH + H(+)</text>
        <dbReference type="Rhea" id="RHEA:21796"/>
        <dbReference type="ChEBI" id="CHEBI:15378"/>
        <dbReference type="ChEBI" id="CHEBI:57510"/>
        <dbReference type="ChEBI" id="CHEBI:57783"/>
        <dbReference type="ChEBI" id="CHEBI:58349"/>
        <dbReference type="ChEBI" id="CHEBI:62830"/>
        <dbReference type="EC" id="1.1.1.133"/>
    </reaction>
</comment>
<dbReference type="EC" id="1.1.1.133" evidence="3 6"/>
<gene>
    <name evidence="8" type="primary">rfbD</name>
    <name evidence="8" type="ORF">KMAL_23490</name>
</gene>
<evidence type="ECO:0000256" key="2">
    <source>
        <dbReference type="ARBA" id="ARBA00010944"/>
    </source>
</evidence>
<sequence>MRLPKDGPIMVVGRSGQVATALARSGNPRIRCVGRPDLDFDRPETVTAAMEAINPVMVVNAAAWTAVDAAEDHVEAATRANRDGPALLARLCAQRDIPLVHISTDYVFDGRKGSPYVESDPTCPRTVYGRTKREGEEAVLAAHARAIILRTAWVYSAHGKNFVKTMLNAGEKHPTLRVVGDQHGNPTSATDLADAILKIVACLESRDWSEDMAGIYHAAGTGDATWHELARVTLHEAARHGRPMPEILSITTADWPTPAERPADSRLACDRLSTVFGIRLPEWRQSVARTVTEILGPTVS</sequence>
<comment type="pathway">
    <text evidence="1 6">Carbohydrate biosynthesis; dTDP-L-rhamnose biosynthesis.</text>
</comment>
<dbReference type="GO" id="GO:0005829">
    <property type="term" value="C:cytosol"/>
    <property type="evidence" value="ECO:0007669"/>
    <property type="project" value="TreeGrafter"/>
</dbReference>
<dbReference type="NCBIfam" id="TIGR01214">
    <property type="entry name" value="rmlD"/>
    <property type="match status" value="1"/>
</dbReference>
<keyword evidence="9" id="KW-1185">Reference proteome</keyword>
<dbReference type="InterPro" id="IPR029903">
    <property type="entry name" value="RmlD-like-bd"/>
</dbReference>
<evidence type="ECO:0000259" key="7">
    <source>
        <dbReference type="Pfam" id="PF04321"/>
    </source>
</evidence>
<dbReference type="InterPro" id="IPR005913">
    <property type="entry name" value="dTDP_dehydrorham_reduct"/>
</dbReference>
<dbReference type="Gene3D" id="3.40.50.720">
    <property type="entry name" value="NAD(P)-binding Rossmann-like Domain"/>
    <property type="match status" value="1"/>
</dbReference>
<evidence type="ECO:0000313" key="9">
    <source>
        <dbReference type="Proteomes" id="UP000237344"/>
    </source>
</evidence>
<dbReference type="CDD" id="cd05254">
    <property type="entry name" value="dTDP_HR_like_SDR_e"/>
    <property type="match status" value="1"/>
</dbReference>
<keyword evidence="6" id="KW-0521">NADP</keyword>
<evidence type="ECO:0000256" key="3">
    <source>
        <dbReference type="ARBA" id="ARBA00012929"/>
    </source>
</evidence>
<evidence type="ECO:0000256" key="5">
    <source>
        <dbReference type="ARBA" id="ARBA00048200"/>
    </source>
</evidence>
<dbReference type="Gene3D" id="3.90.25.10">
    <property type="entry name" value="UDP-galactose 4-epimerase, domain 1"/>
    <property type="match status" value="1"/>
</dbReference>
<evidence type="ECO:0000256" key="6">
    <source>
        <dbReference type="RuleBase" id="RU364082"/>
    </source>
</evidence>
<dbReference type="InterPro" id="IPR036291">
    <property type="entry name" value="NAD(P)-bd_dom_sf"/>
</dbReference>
<comment type="similarity">
    <text evidence="2 6">Belongs to the dTDP-4-dehydrorhamnose reductase family.</text>
</comment>
<dbReference type="AlphaFoldDB" id="A0A2S3VZG9"/>
<dbReference type="Pfam" id="PF04321">
    <property type="entry name" value="RmlD_sub_bind"/>
    <property type="match status" value="1"/>
</dbReference>
<dbReference type="SUPFAM" id="SSF51735">
    <property type="entry name" value="NAD(P)-binding Rossmann-fold domains"/>
    <property type="match status" value="1"/>
</dbReference>
<comment type="cofactor">
    <cofactor evidence="6">
        <name>Mg(2+)</name>
        <dbReference type="ChEBI" id="CHEBI:18420"/>
    </cofactor>
    <text evidence="6">Binds 1 Mg(2+) ion per monomer.</text>
</comment>
<protein>
    <recommendedName>
        <fullName evidence="4 6">dTDP-4-dehydrorhamnose reductase</fullName>
        <ecNumber evidence="3 6">1.1.1.133</ecNumber>
    </recommendedName>
</protein>
<dbReference type="GO" id="GO:0008831">
    <property type="term" value="F:dTDP-4-dehydrorhamnose reductase activity"/>
    <property type="evidence" value="ECO:0007669"/>
    <property type="project" value="UniProtKB-EC"/>
</dbReference>
<evidence type="ECO:0000313" key="8">
    <source>
        <dbReference type="EMBL" id="POF62011.1"/>
    </source>
</evidence>
<dbReference type="EMBL" id="POTC01000036">
    <property type="protein sequence ID" value="POF62011.1"/>
    <property type="molecule type" value="Genomic_DNA"/>
</dbReference>
<dbReference type="GO" id="GO:0019305">
    <property type="term" value="P:dTDP-rhamnose biosynthetic process"/>
    <property type="evidence" value="ECO:0007669"/>
    <property type="project" value="UniProtKB-UniPathway"/>
</dbReference>
<dbReference type="OrthoDB" id="9803892at2"/>
<evidence type="ECO:0000256" key="4">
    <source>
        <dbReference type="ARBA" id="ARBA00017099"/>
    </source>
</evidence>
<comment type="caution">
    <text evidence="8">The sequence shown here is derived from an EMBL/GenBank/DDBJ whole genome shotgun (WGS) entry which is preliminary data.</text>
</comment>
<keyword evidence="6 8" id="KW-0560">Oxidoreductase</keyword>